<evidence type="ECO:0000313" key="3">
    <source>
        <dbReference type="Proteomes" id="UP000070224"/>
    </source>
</evidence>
<gene>
    <name evidence="2" type="ORF">HMPREF3185_00199</name>
</gene>
<organism evidence="2 3">
    <name type="scientific">Porphyromonas somerae</name>
    <dbReference type="NCBI Taxonomy" id="322095"/>
    <lineage>
        <taxon>Bacteria</taxon>
        <taxon>Pseudomonadati</taxon>
        <taxon>Bacteroidota</taxon>
        <taxon>Bacteroidia</taxon>
        <taxon>Bacteroidales</taxon>
        <taxon>Porphyromonadaceae</taxon>
        <taxon>Porphyromonas</taxon>
    </lineage>
</organism>
<protein>
    <submittedName>
        <fullName evidence="2">Uncharacterized protein</fullName>
    </submittedName>
</protein>
<reference evidence="3" key="1">
    <citation type="submission" date="2016-01" db="EMBL/GenBank/DDBJ databases">
        <authorList>
            <person name="Mitreva M."/>
            <person name="Pepin K.H."/>
            <person name="Mihindukulasuriya K.A."/>
            <person name="Fulton R."/>
            <person name="Fronick C."/>
            <person name="O'Laughlin M."/>
            <person name="Miner T."/>
            <person name="Herter B."/>
            <person name="Rosa B.A."/>
            <person name="Cordes M."/>
            <person name="Tomlinson C."/>
            <person name="Wollam A."/>
            <person name="Palsikar V.B."/>
            <person name="Mardis E.R."/>
            <person name="Wilson R.K."/>
        </authorList>
    </citation>
    <scope>NUCLEOTIDE SEQUENCE [LARGE SCALE GENOMIC DNA]</scope>
    <source>
        <strain evidence="3">KA00683</strain>
    </source>
</reference>
<evidence type="ECO:0000256" key="1">
    <source>
        <dbReference type="SAM" id="MobiDB-lite"/>
    </source>
</evidence>
<accession>A0A134BEG1</accession>
<dbReference type="AlphaFoldDB" id="A0A134BEG1"/>
<dbReference type="PATRIC" id="fig|322095.3.peg.198"/>
<dbReference type="EMBL" id="LSDK01000014">
    <property type="protein sequence ID" value="KXB78321.1"/>
    <property type="molecule type" value="Genomic_DNA"/>
</dbReference>
<feature type="region of interest" description="Disordered" evidence="1">
    <location>
        <begin position="1"/>
        <end position="22"/>
    </location>
</feature>
<proteinExistence type="predicted"/>
<name>A0A134BEG1_9PORP</name>
<comment type="caution">
    <text evidence="2">The sequence shown here is derived from an EMBL/GenBank/DDBJ whole genome shotgun (WGS) entry which is preliminary data.</text>
</comment>
<dbReference type="Proteomes" id="UP000070224">
    <property type="component" value="Unassembled WGS sequence"/>
</dbReference>
<dbReference type="RefSeq" id="WP_262499344.1">
    <property type="nucleotide sequence ID" value="NZ_KQ960411.1"/>
</dbReference>
<evidence type="ECO:0000313" key="2">
    <source>
        <dbReference type="EMBL" id="KXB78321.1"/>
    </source>
</evidence>
<sequence>MSINNTLPTAYESKPFLDEKSSPRLWGTEESVLRVEIDNKDTE</sequence>
<keyword evidence="3" id="KW-1185">Reference proteome</keyword>